<feature type="region of interest" description="Disordered" evidence="1">
    <location>
        <begin position="1"/>
        <end position="57"/>
    </location>
</feature>
<dbReference type="Proteomes" id="UP000193685">
    <property type="component" value="Unassembled WGS sequence"/>
</dbReference>
<keyword evidence="3" id="KW-1185">Reference proteome</keyword>
<proteinExistence type="predicted"/>
<dbReference type="EMBL" id="MCFI01000006">
    <property type="protein sequence ID" value="ORY84396.1"/>
    <property type="molecule type" value="Genomic_DNA"/>
</dbReference>
<comment type="caution">
    <text evidence="2">The sequence shown here is derived from an EMBL/GenBank/DDBJ whole genome shotgun (WGS) entry which is preliminary data.</text>
</comment>
<sequence>MHPPKSAKRPSFPAIDGNVSDGHSEDSSVQDDGEPVTKQSKTPAKKKSKASSRAVELSGSLAGVLEIVQAAQKEATTEMSKVAKDIADANIQLQREATIEKNQGRFG</sequence>
<organism evidence="2 3">
    <name type="scientific">Protomyces lactucae-debilis</name>
    <dbReference type="NCBI Taxonomy" id="2754530"/>
    <lineage>
        <taxon>Eukaryota</taxon>
        <taxon>Fungi</taxon>
        <taxon>Dikarya</taxon>
        <taxon>Ascomycota</taxon>
        <taxon>Taphrinomycotina</taxon>
        <taxon>Taphrinomycetes</taxon>
        <taxon>Taphrinales</taxon>
        <taxon>Protomycetaceae</taxon>
        <taxon>Protomyces</taxon>
    </lineage>
</organism>
<gene>
    <name evidence="2" type="ORF">BCR37DRAFT_378421</name>
</gene>
<reference evidence="2 3" key="1">
    <citation type="submission" date="2016-07" db="EMBL/GenBank/DDBJ databases">
        <title>Pervasive Adenine N6-methylation of Active Genes in Fungi.</title>
        <authorList>
            <consortium name="DOE Joint Genome Institute"/>
            <person name="Mondo S.J."/>
            <person name="Dannebaum R.O."/>
            <person name="Kuo R.C."/>
            <person name="Labutti K."/>
            <person name="Haridas S."/>
            <person name="Kuo A."/>
            <person name="Salamov A."/>
            <person name="Ahrendt S.R."/>
            <person name="Lipzen A."/>
            <person name="Sullivan W."/>
            <person name="Andreopoulos W.B."/>
            <person name="Clum A."/>
            <person name="Lindquist E."/>
            <person name="Daum C."/>
            <person name="Ramamoorthy G.K."/>
            <person name="Gryganskyi A."/>
            <person name="Culley D."/>
            <person name="Magnuson J.K."/>
            <person name="James T.Y."/>
            <person name="O'Malley M.A."/>
            <person name="Stajich J.E."/>
            <person name="Spatafora J.W."/>
            <person name="Visel A."/>
            <person name="Grigoriev I.V."/>
        </authorList>
    </citation>
    <scope>NUCLEOTIDE SEQUENCE [LARGE SCALE GENOMIC DNA]</scope>
    <source>
        <strain evidence="2 3">12-1054</strain>
    </source>
</reference>
<name>A0A1Y2FME6_PROLT</name>
<dbReference type="AlphaFoldDB" id="A0A1Y2FME6"/>
<evidence type="ECO:0000256" key="1">
    <source>
        <dbReference type="SAM" id="MobiDB-lite"/>
    </source>
</evidence>
<protein>
    <submittedName>
        <fullName evidence="2">Uncharacterized protein</fullName>
    </submittedName>
</protein>
<accession>A0A1Y2FME6</accession>
<evidence type="ECO:0000313" key="3">
    <source>
        <dbReference type="Proteomes" id="UP000193685"/>
    </source>
</evidence>
<dbReference type="RefSeq" id="XP_040726414.1">
    <property type="nucleotide sequence ID" value="XM_040869040.1"/>
</dbReference>
<evidence type="ECO:0000313" key="2">
    <source>
        <dbReference type="EMBL" id="ORY84396.1"/>
    </source>
</evidence>
<dbReference type="GeneID" id="63785639"/>